<accession>A0A0G1DGS4</accession>
<dbReference type="InterPro" id="IPR003795">
    <property type="entry name" value="DUF192"/>
</dbReference>
<evidence type="ECO:0000256" key="1">
    <source>
        <dbReference type="SAM" id="Phobius"/>
    </source>
</evidence>
<evidence type="ECO:0000313" key="3">
    <source>
        <dbReference type="Proteomes" id="UP000034090"/>
    </source>
</evidence>
<name>A0A0G1DGS4_9BACT</name>
<dbReference type="PANTHER" id="PTHR37953">
    <property type="entry name" value="UPF0127 PROTEIN MJ1496"/>
    <property type="match status" value="1"/>
</dbReference>
<dbReference type="AlphaFoldDB" id="A0A0G1DGS4"/>
<feature type="transmembrane region" description="Helical" evidence="1">
    <location>
        <begin position="17"/>
        <end position="37"/>
    </location>
</feature>
<dbReference type="Pfam" id="PF02643">
    <property type="entry name" value="DUF192"/>
    <property type="match status" value="1"/>
</dbReference>
<proteinExistence type="predicted"/>
<dbReference type="EMBL" id="LCFQ01000013">
    <property type="protein sequence ID" value="KKS97075.1"/>
    <property type="molecule type" value="Genomic_DNA"/>
</dbReference>
<evidence type="ECO:0008006" key="4">
    <source>
        <dbReference type="Google" id="ProtNLM"/>
    </source>
</evidence>
<dbReference type="PANTHER" id="PTHR37953:SF1">
    <property type="entry name" value="UPF0127 PROTEIN MJ1496"/>
    <property type="match status" value="1"/>
</dbReference>
<keyword evidence="1" id="KW-0472">Membrane</keyword>
<dbReference type="Gene3D" id="2.60.120.1140">
    <property type="entry name" value="Protein of unknown function DUF192"/>
    <property type="match status" value="1"/>
</dbReference>
<evidence type="ECO:0000313" key="2">
    <source>
        <dbReference type="EMBL" id="KKS97075.1"/>
    </source>
</evidence>
<keyword evidence="1" id="KW-1133">Transmembrane helix</keyword>
<dbReference type="InterPro" id="IPR038695">
    <property type="entry name" value="Saro_0823-like_sf"/>
</dbReference>
<dbReference type="Proteomes" id="UP000034090">
    <property type="component" value="Unassembled WGS sequence"/>
</dbReference>
<reference evidence="2 3" key="1">
    <citation type="journal article" date="2015" name="Nature">
        <title>rRNA introns, odd ribosomes, and small enigmatic genomes across a large radiation of phyla.</title>
        <authorList>
            <person name="Brown C.T."/>
            <person name="Hug L.A."/>
            <person name="Thomas B.C."/>
            <person name="Sharon I."/>
            <person name="Castelle C.J."/>
            <person name="Singh A."/>
            <person name="Wilkins M.J."/>
            <person name="Williams K.H."/>
            <person name="Banfield J.F."/>
        </authorList>
    </citation>
    <scope>NUCLEOTIDE SEQUENCE [LARGE SCALE GENOMIC DNA]</scope>
</reference>
<protein>
    <recommendedName>
        <fullName evidence="4">DUF192 domain-containing protein</fullName>
    </recommendedName>
</protein>
<comment type="caution">
    <text evidence="2">The sequence shown here is derived from an EMBL/GenBank/DDBJ whole genome shotgun (WGS) entry which is preliminary data.</text>
</comment>
<gene>
    <name evidence="2" type="ORF">UV74_C0013G0197</name>
</gene>
<organism evidence="2 3">
    <name type="scientific">Candidatus Woesebacteria bacterium GW2011_GWB1_43_14</name>
    <dbReference type="NCBI Taxonomy" id="1618578"/>
    <lineage>
        <taxon>Bacteria</taxon>
        <taxon>Candidatus Woeseibacteriota</taxon>
    </lineage>
</organism>
<keyword evidence="1" id="KW-0812">Transmembrane</keyword>
<sequence>MEKNTLHIHPNKFANNWHIIFIFLPSIIFVLLIALAFKNLSIKNSKMSRGSAVSASDKLVLDLKKKPVRVGETGLIAYIADSDESRKLGLSNRSSLASDEAMLFVFDKPDVNPPFWMKDMHFPIDIIWINDGKVIFINENVEPAETESDLKLYLPPEPIDYVLEVNAGFSAANKLELGNPFIIL</sequence>